<protein>
    <submittedName>
        <fullName evidence="5">Acetyl-CoA synthetase</fullName>
    </submittedName>
</protein>
<feature type="domain" description="AMP-dependent synthetase/ligase" evidence="3">
    <location>
        <begin position="59"/>
        <end position="386"/>
    </location>
</feature>
<evidence type="ECO:0000313" key="5">
    <source>
        <dbReference type="EMBL" id="OUM71978.1"/>
    </source>
</evidence>
<comment type="caution">
    <text evidence="5">The sequence shown here is derived from an EMBL/GenBank/DDBJ whole genome shotgun (WGS) entry which is preliminary data.</text>
</comment>
<keyword evidence="6" id="KW-1185">Reference proteome</keyword>
<dbReference type="Pfam" id="PF00501">
    <property type="entry name" value="AMP-binding"/>
    <property type="match status" value="1"/>
</dbReference>
<dbReference type="PANTHER" id="PTHR43201">
    <property type="entry name" value="ACYL-COA SYNTHETASE"/>
    <property type="match status" value="1"/>
</dbReference>
<dbReference type="PANTHER" id="PTHR43201:SF5">
    <property type="entry name" value="MEDIUM-CHAIN ACYL-COA LIGASE ACSF2, MITOCHONDRIAL"/>
    <property type="match status" value="1"/>
</dbReference>
<sequence length="527" mass="56854">MNGIKNLGRVIDRQADRDRIAFVGVCDTASTGGSERVRKAANLTHRLASNFAPAGDDAAERIITYGELDALADGIARALALRGYVQGDRVALLAANSVEYLAVVLGIMRAGLVAVPVNYKFPNATIHYVIADSGARLLFCDPRRLPSAPAGLETIELSAEGLTAFADPGPFDAFEPLADEPALILYTSGSTGKPKGVILSHAAHLWVVQTRLQATRLADEKPLIAAPFYHMNALALAFLSLASHATTVLLPQFTAASYIAAIQRHRCTWLTAVPPMIAMMLSEKALLAEADFSSVRVVRMGSAPVSASLLEQIHRLLPEAKVINAYGTTEGGPVVFAPHPDGLPSPPMSLGRAHPKVQVRLRDEAGALSNQGVLELRSPGLMSGYHHRPDLPLPFTADGYYITGDVFTRDAQGFYTFVGRRDDMFVSGGENIYPGEIEKLLERHPAVQQACVVPVEDAIKGHKPVAFVVLREGFAATEQQLKSFVLEHAAAYQHPRRVWFLDALPLATTNKIDRRALIDQALSGLTQ</sequence>
<dbReference type="InterPro" id="IPR045851">
    <property type="entry name" value="AMP-bd_C_sf"/>
</dbReference>
<dbReference type="InterPro" id="IPR025110">
    <property type="entry name" value="AMP-bd_C"/>
</dbReference>
<dbReference type="AlphaFoldDB" id="A0A1Y3NWL1"/>
<evidence type="ECO:0000256" key="1">
    <source>
        <dbReference type="ARBA" id="ARBA00006432"/>
    </source>
</evidence>
<evidence type="ECO:0000256" key="2">
    <source>
        <dbReference type="ARBA" id="ARBA00022598"/>
    </source>
</evidence>
<reference evidence="5 6" key="1">
    <citation type="journal article" date="2017" name="Syst. Appl. Microbiol.">
        <title>Pseudomonas caspiana sp. nov., a citrus pathogen in the Pseudomonas syringae phylogenetic group.</title>
        <authorList>
            <person name="Busquets A."/>
            <person name="Gomila M."/>
            <person name="Beiki F."/>
            <person name="Mulet M."/>
            <person name="Rahimian H."/>
            <person name="Garcia-Valdes E."/>
            <person name="Lalucat J."/>
        </authorList>
    </citation>
    <scope>NUCLEOTIDE SEQUENCE [LARGE SCALE GENOMIC DNA]</scope>
    <source>
        <strain evidence="5 6">FBF102</strain>
    </source>
</reference>
<dbReference type="GO" id="GO:0006631">
    <property type="term" value="P:fatty acid metabolic process"/>
    <property type="evidence" value="ECO:0007669"/>
    <property type="project" value="TreeGrafter"/>
</dbReference>
<dbReference type="Pfam" id="PF13193">
    <property type="entry name" value="AMP-binding_C"/>
    <property type="match status" value="1"/>
</dbReference>
<dbReference type="InterPro" id="IPR000873">
    <property type="entry name" value="AMP-dep_synth/lig_dom"/>
</dbReference>
<dbReference type="PROSITE" id="PS00455">
    <property type="entry name" value="AMP_BINDING"/>
    <property type="match status" value="1"/>
</dbReference>
<dbReference type="InterPro" id="IPR042099">
    <property type="entry name" value="ANL_N_sf"/>
</dbReference>
<proteinExistence type="inferred from homology"/>
<evidence type="ECO:0000313" key="6">
    <source>
        <dbReference type="Proteomes" id="UP000195440"/>
    </source>
</evidence>
<dbReference type="InterPro" id="IPR020845">
    <property type="entry name" value="AMP-binding_CS"/>
</dbReference>
<dbReference type="GO" id="GO:0031956">
    <property type="term" value="F:medium-chain fatty acid-CoA ligase activity"/>
    <property type="evidence" value="ECO:0007669"/>
    <property type="project" value="TreeGrafter"/>
</dbReference>
<gene>
    <name evidence="5" type="ORF">AUC60_20810</name>
</gene>
<organism evidence="5 6">
    <name type="scientific">Pseudomonas caspiana</name>
    <dbReference type="NCBI Taxonomy" id="1451454"/>
    <lineage>
        <taxon>Bacteria</taxon>
        <taxon>Pseudomonadati</taxon>
        <taxon>Pseudomonadota</taxon>
        <taxon>Gammaproteobacteria</taxon>
        <taxon>Pseudomonadales</taxon>
        <taxon>Pseudomonadaceae</taxon>
        <taxon>Pseudomonas</taxon>
    </lineage>
</organism>
<feature type="domain" description="AMP-binding enzyme C-terminal" evidence="4">
    <location>
        <begin position="436"/>
        <end position="511"/>
    </location>
</feature>
<dbReference type="EMBL" id="LOHF01000021">
    <property type="protein sequence ID" value="OUM71978.1"/>
    <property type="molecule type" value="Genomic_DNA"/>
</dbReference>
<evidence type="ECO:0000259" key="4">
    <source>
        <dbReference type="Pfam" id="PF13193"/>
    </source>
</evidence>
<dbReference type="Gene3D" id="3.30.300.30">
    <property type="match status" value="1"/>
</dbReference>
<dbReference type="SUPFAM" id="SSF56801">
    <property type="entry name" value="Acetyl-CoA synthetase-like"/>
    <property type="match status" value="1"/>
</dbReference>
<comment type="similarity">
    <text evidence="1">Belongs to the ATP-dependent AMP-binding enzyme family.</text>
</comment>
<accession>A0A1Y3NWL1</accession>
<evidence type="ECO:0000259" key="3">
    <source>
        <dbReference type="Pfam" id="PF00501"/>
    </source>
</evidence>
<keyword evidence="2" id="KW-0436">Ligase</keyword>
<name>A0A1Y3NWL1_9PSED</name>
<dbReference type="Gene3D" id="3.40.50.12780">
    <property type="entry name" value="N-terminal domain of ligase-like"/>
    <property type="match status" value="1"/>
</dbReference>
<dbReference type="Proteomes" id="UP000195440">
    <property type="component" value="Unassembled WGS sequence"/>
</dbReference>